<reference evidence="1 3" key="1">
    <citation type="journal article" date="2019" name="Sci. Rep.">
        <title>Orb-weaving spider Araneus ventricosus genome elucidates the spidroin gene catalogue.</title>
        <authorList>
            <person name="Kono N."/>
            <person name="Nakamura H."/>
            <person name="Ohtoshi R."/>
            <person name="Moran D.A.P."/>
            <person name="Shinohara A."/>
            <person name="Yoshida Y."/>
            <person name="Fujiwara M."/>
            <person name="Mori M."/>
            <person name="Tomita M."/>
            <person name="Arakawa K."/>
        </authorList>
    </citation>
    <scope>NUCLEOTIDE SEQUENCE [LARGE SCALE GENOMIC DNA]</scope>
</reference>
<dbReference type="AlphaFoldDB" id="A0A4Y2X5P0"/>
<gene>
    <name evidence="1" type="ORF">AVEN_161656_1</name>
    <name evidence="2" type="ORF">AVEN_215896_1</name>
</gene>
<dbReference type="EMBL" id="BGPR01071742">
    <property type="protein sequence ID" value="GBO44843.1"/>
    <property type="molecule type" value="Genomic_DNA"/>
</dbReference>
<evidence type="ECO:0000313" key="1">
    <source>
        <dbReference type="EMBL" id="GBO44843.1"/>
    </source>
</evidence>
<dbReference type="EMBL" id="BGPR01071862">
    <property type="protein sequence ID" value="GBO44932.1"/>
    <property type="molecule type" value="Genomic_DNA"/>
</dbReference>
<evidence type="ECO:0000313" key="3">
    <source>
        <dbReference type="Proteomes" id="UP000499080"/>
    </source>
</evidence>
<comment type="caution">
    <text evidence="1">The sequence shown here is derived from an EMBL/GenBank/DDBJ whole genome shotgun (WGS) entry which is preliminary data.</text>
</comment>
<proteinExistence type="predicted"/>
<dbReference type="Proteomes" id="UP000499080">
    <property type="component" value="Unassembled WGS sequence"/>
</dbReference>
<evidence type="ECO:0000313" key="2">
    <source>
        <dbReference type="EMBL" id="GBO44932.1"/>
    </source>
</evidence>
<accession>A0A4Y2X5P0</accession>
<keyword evidence="3" id="KW-1185">Reference proteome</keyword>
<organism evidence="1 3">
    <name type="scientific">Araneus ventricosus</name>
    <name type="common">Orbweaver spider</name>
    <name type="synonym">Epeira ventricosa</name>
    <dbReference type="NCBI Taxonomy" id="182803"/>
    <lineage>
        <taxon>Eukaryota</taxon>
        <taxon>Metazoa</taxon>
        <taxon>Ecdysozoa</taxon>
        <taxon>Arthropoda</taxon>
        <taxon>Chelicerata</taxon>
        <taxon>Arachnida</taxon>
        <taxon>Araneae</taxon>
        <taxon>Araneomorphae</taxon>
        <taxon>Entelegynae</taxon>
        <taxon>Araneoidea</taxon>
        <taxon>Araneidae</taxon>
        <taxon>Araneus</taxon>
    </lineage>
</organism>
<protein>
    <submittedName>
        <fullName evidence="1">Uncharacterized protein</fullName>
    </submittedName>
</protein>
<sequence>MIKQKSKFRPPKGSTEKIKVLSSFESSLSESDDIFQSQASTSATPVDKLTTTNSTVDYTLLSRTCDRCGVSHRAGAAITTAVLRTSTSEIYTYKRQCLCVCVCVCLRAMSRRIYRTYNLEIWHTGSRNGDSMHLEAEIFKFNLEKFLFNVLCCFG</sequence>
<dbReference type="OrthoDB" id="6617942at2759"/>
<name>A0A4Y2X5P0_ARAVE</name>